<dbReference type="RefSeq" id="WP_178200546.1">
    <property type="nucleotide sequence ID" value="NZ_CALVCM010000007.1"/>
</dbReference>
<evidence type="ECO:0000256" key="7">
    <source>
        <dbReference type="ARBA" id="ARBA00023136"/>
    </source>
</evidence>
<reference evidence="9 10" key="1">
    <citation type="submission" date="2022-06" db="EMBL/GenBank/DDBJ databases">
        <title>Isolation of gut microbiota from human fecal samples.</title>
        <authorList>
            <person name="Pamer E.G."/>
            <person name="Barat B."/>
            <person name="Waligurski E."/>
            <person name="Medina S."/>
            <person name="Paddock L."/>
            <person name="Mostad J."/>
        </authorList>
    </citation>
    <scope>NUCLEOTIDE SEQUENCE [LARGE SCALE GENOMIC DNA]</scope>
    <source>
        <strain evidence="9 10">DFI.6.1</strain>
    </source>
</reference>
<evidence type="ECO:0000256" key="2">
    <source>
        <dbReference type="ARBA" id="ARBA00009773"/>
    </source>
</evidence>
<dbReference type="PANTHER" id="PTHR21716">
    <property type="entry name" value="TRANSMEMBRANE PROTEIN"/>
    <property type="match status" value="1"/>
</dbReference>
<feature type="transmembrane region" description="Helical" evidence="8">
    <location>
        <begin position="149"/>
        <end position="173"/>
    </location>
</feature>
<accession>A0ABT1SMC2</accession>
<feature type="transmembrane region" description="Helical" evidence="8">
    <location>
        <begin position="72"/>
        <end position="95"/>
    </location>
</feature>
<gene>
    <name evidence="9" type="ORF">NE663_08885</name>
</gene>
<feature type="transmembrane region" description="Helical" evidence="8">
    <location>
        <begin position="262"/>
        <end position="283"/>
    </location>
</feature>
<keyword evidence="7 8" id="KW-0472">Membrane</keyword>
<dbReference type="EMBL" id="JANGCH010000013">
    <property type="protein sequence ID" value="MCQ5122371.1"/>
    <property type="molecule type" value="Genomic_DNA"/>
</dbReference>
<name>A0ABT1SMC2_9FIRM</name>
<protein>
    <submittedName>
        <fullName evidence="9">AI-2E family transporter</fullName>
    </submittedName>
</protein>
<evidence type="ECO:0000256" key="3">
    <source>
        <dbReference type="ARBA" id="ARBA00022448"/>
    </source>
</evidence>
<dbReference type="Proteomes" id="UP001524435">
    <property type="component" value="Unassembled WGS sequence"/>
</dbReference>
<comment type="similarity">
    <text evidence="2">Belongs to the autoinducer-2 exporter (AI-2E) (TC 2.A.86) family.</text>
</comment>
<dbReference type="PANTHER" id="PTHR21716:SF53">
    <property type="entry name" value="PERMEASE PERM-RELATED"/>
    <property type="match status" value="1"/>
</dbReference>
<evidence type="ECO:0000313" key="10">
    <source>
        <dbReference type="Proteomes" id="UP001524435"/>
    </source>
</evidence>
<proteinExistence type="inferred from homology"/>
<keyword evidence="4" id="KW-1003">Cell membrane</keyword>
<evidence type="ECO:0000256" key="1">
    <source>
        <dbReference type="ARBA" id="ARBA00004651"/>
    </source>
</evidence>
<feature type="transmembrane region" description="Helical" evidence="8">
    <location>
        <begin position="295"/>
        <end position="320"/>
    </location>
</feature>
<keyword evidence="5 8" id="KW-0812">Transmembrane</keyword>
<evidence type="ECO:0000256" key="4">
    <source>
        <dbReference type="ARBA" id="ARBA00022475"/>
    </source>
</evidence>
<keyword evidence="6 8" id="KW-1133">Transmembrane helix</keyword>
<comment type="caution">
    <text evidence="9">The sequence shown here is derived from an EMBL/GenBank/DDBJ whole genome shotgun (WGS) entry which is preliminary data.</text>
</comment>
<evidence type="ECO:0000313" key="9">
    <source>
        <dbReference type="EMBL" id="MCQ5122371.1"/>
    </source>
</evidence>
<feature type="transmembrane region" description="Helical" evidence="8">
    <location>
        <begin position="12"/>
        <end position="35"/>
    </location>
</feature>
<keyword evidence="10" id="KW-1185">Reference proteome</keyword>
<dbReference type="Pfam" id="PF01594">
    <property type="entry name" value="AI-2E_transport"/>
    <property type="match status" value="1"/>
</dbReference>
<comment type="subcellular location">
    <subcellularLocation>
        <location evidence="1">Cell membrane</location>
        <topology evidence="1">Multi-pass membrane protein</topology>
    </subcellularLocation>
</comment>
<sequence>MIKKGNEYAKRLLLPLLTLFVIILISKELLLFPILLHLLEVLYPIAFGIILALLFQPLVLKLNRRMRYRRAVYLVYVGVALALLLFLLFFLPSFYEQLQRLYERSSSLLAGLEQVLHVLPKEVQDLKKDVITQGSAFLLASLSDMAKQIMHMMIAYITAFFLALDLPFVMHTAKKLLPKHPRMENFYQTMNNIIYQYLIGTAIDLGFLVISCGLILYLGGFPGAFLYASVLALLNLWPYIGATLGFFLIVLVAFVSCDQIPYVALALVWIVQQLEANVLQPFIFQKTMDVRPFLAFVFLFLSQGLFGIVGVLLSPIFAALAQIAFRSYLHALTKDQVGEWEDIWYDFDEVMQEEADRYAKANQEQE</sequence>
<keyword evidence="3" id="KW-0813">Transport</keyword>
<organism evidence="9 10">
    <name type="scientific">Massilicoli timonensis</name>
    <dbReference type="NCBI Taxonomy" id="2015901"/>
    <lineage>
        <taxon>Bacteria</taxon>
        <taxon>Bacillati</taxon>
        <taxon>Bacillota</taxon>
        <taxon>Erysipelotrichia</taxon>
        <taxon>Erysipelotrichales</taxon>
        <taxon>Erysipelotrichaceae</taxon>
        <taxon>Massilicoli</taxon>
    </lineage>
</organism>
<feature type="transmembrane region" description="Helical" evidence="8">
    <location>
        <begin position="224"/>
        <end position="255"/>
    </location>
</feature>
<evidence type="ECO:0000256" key="6">
    <source>
        <dbReference type="ARBA" id="ARBA00022989"/>
    </source>
</evidence>
<evidence type="ECO:0000256" key="8">
    <source>
        <dbReference type="SAM" id="Phobius"/>
    </source>
</evidence>
<feature type="transmembrane region" description="Helical" evidence="8">
    <location>
        <begin position="41"/>
        <end position="60"/>
    </location>
</feature>
<feature type="transmembrane region" description="Helical" evidence="8">
    <location>
        <begin position="194"/>
        <end position="218"/>
    </location>
</feature>
<evidence type="ECO:0000256" key="5">
    <source>
        <dbReference type="ARBA" id="ARBA00022692"/>
    </source>
</evidence>
<dbReference type="InterPro" id="IPR002549">
    <property type="entry name" value="AI-2E-like"/>
</dbReference>